<organism evidence="9 10">
    <name type="scientific">Cyclotella cryptica</name>
    <dbReference type="NCBI Taxonomy" id="29204"/>
    <lineage>
        <taxon>Eukaryota</taxon>
        <taxon>Sar</taxon>
        <taxon>Stramenopiles</taxon>
        <taxon>Ochrophyta</taxon>
        <taxon>Bacillariophyta</taxon>
        <taxon>Coscinodiscophyceae</taxon>
        <taxon>Thalassiosirophycidae</taxon>
        <taxon>Stephanodiscales</taxon>
        <taxon>Stephanodiscaceae</taxon>
        <taxon>Cyclotella</taxon>
    </lineage>
</organism>
<evidence type="ECO:0000256" key="2">
    <source>
        <dbReference type="ARBA" id="ARBA00005808"/>
    </source>
</evidence>
<proteinExistence type="inferred from homology"/>
<dbReference type="InterPro" id="IPR003841">
    <property type="entry name" value="Na/Pi_transpt"/>
</dbReference>
<feature type="region of interest" description="Disordered" evidence="7">
    <location>
        <begin position="9"/>
        <end position="39"/>
    </location>
</feature>
<feature type="transmembrane region" description="Helical" evidence="8">
    <location>
        <begin position="481"/>
        <end position="505"/>
    </location>
</feature>
<evidence type="ECO:0000256" key="3">
    <source>
        <dbReference type="ARBA" id="ARBA00022475"/>
    </source>
</evidence>
<evidence type="ECO:0000313" key="10">
    <source>
        <dbReference type="Proteomes" id="UP001516023"/>
    </source>
</evidence>
<dbReference type="PANTHER" id="PTHR10010">
    <property type="entry name" value="SOLUTE CARRIER FAMILY 34 SODIUM PHOSPHATE , MEMBER 2-RELATED"/>
    <property type="match status" value="1"/>
</dbReference>
<feature type="transmembrane region" description="Helical" evidence="8">
    <location>
        <begin position="332"/>
        <end position="352"/>
    </location>
</feature>
<evidence type="ECO:0000313" key="9">
    <source>
        <dbReference type="EMBL" id="KAL3781928.1"/>
    </source>
</evidence>
<dbReference type="AlphaFoldDB" id="A0ABD3P2F5"/>
<name>A0ABD3P2F5_9STRA</name>
<evidence type="ECO:0000256" key="7">
    <source>
        <dbReference type="SAM" id="MobiDB-lite"/>
    </source>
</evidence>
<gene>
    <name evidence="9" type="ORF">HJC23_011433</name>
</gene>
<dbReference type="GO" id="GO:0005886">
    <property type="term" value="C:plasma membrane"/>
    <property type="evidence" value="ECO:0007669"/>
    <property type="project" value="UniProtKB-SubCell"/>
</dbReference>
<feature type="region of interest" description="Disordered" evidence="7">
    <location>
        <begin position="594"/>
        <end position="627"/>
    </location>
</feature>
<dbReference type="EMBL" id="JABMIG020000302">
    <property type="protein sequence ID" value="KAL3781928.1"/>
    <property type="molecule type" value="Genomic_DNA"/>
</dbReference>
<feature type="transmembrane region" description="Helical" evidence="8">
    <location>
        <begin position="511"/>
        <end position="532"/>
    </location>
</feature>
<evidence type="ECO:0000256" key="4">
    <source>
        <dbReference type="ARBA" id="ARBA00022692"/>
    </source>
</evidence>
<feature type="transmembrane region" description="Helical" evidence="8">
    <location>
        <begin position="66"/>
        <end position="87"/>
    </location>
</feature>
<sequence length="627" mass="67758">MSTEAKFIHNLTNPPPQAGDDVLPSRKQRPTGSTHFGDGDWDSEQIDEIMDATWGEVFQACCVHNAAGWGIILIGACAALFFLYFFLFSIELLGSSAKVLGGCSAGGLFGNNSNPFAALVIGILATVLVQSSSTTTSIIVSLVGAEALSVQTGIYMVMGANIGTSVTNTIVSMGQMTDGPQLERAFAGATVHDLFNLLTVAILFPLELITGYLYRLTSAMLPDQVGDGEEWEGPIKMIVAPLANRVIKSNKDIVKDLALGKVENCDSYYPVYCLNGIEDYDNCASKCDKDAGEVTRVDCGVVGTITCDKDVGCPAFFQNGATKKDDDISGGVCLFLSLLLLMVCLLGLVNVLQRGLKGMSTRIIYKATNVNGLFAIGIGAGITILVQSSSITTSVLTPLVGVGCIQLEQMFPLTLGANIGTTVTGLLASMVSDSVEALQVALCHLFFNITGIIIWYPIPFMRKVPLNGARALGRATRRSKLVPVIYIITVFIVIPLLLLGIDALFEQQSVGFTVLGSFIVILIILLSLRFIWWWHKQDGRDKTWKYLDRRQVVSNTKATLPEDMQFLKNKVRQLCEHTGLPEDEPDTVELNDAFEKSTEPNKAISSVHTSLEGKDVPFHDASDDEEA</sequence>
<keyword evidence="6 8" id="KW-0472">Membrane</keyword>
<evidence type="ECO:0000256" key="8">
    <source>
        <dbReference type="SAM" id="Phobius"/>
    </source>
</evidence>
<dbReference type="GO" id="GO:0005436">
    <property type="term" value="F:sodium:phosphate symporter activity"/>
    <property type="evidence" value="ECO:0007669"/>
    <property type="project" value="UniProtKB-ARBA"/>
</dbReference>
<keyword evidence="3" id="KW-1003">Cell membrane</keyword>
<reference evidence="9 10" key="1">
    <citation type="journal article" date="2020" name="G3 (Bethesda)">
        <title>Improved Reference Genome for Cyclotella cryptica CCMP332, a Model for Cell Wall Morphogenesis, Salinity Adaptation, and Lipid Production in Diatoms (Bacillariophyta).</title>
        <authorList>
            <person name="Roberts W.R."/>
            <person name="Downey K.M."/>
            <person name="Ruck E.C."/>
            <person name="Traller J.C."/>
            <person name="Alverson A.J."/>
        </authorList>
    </citation>
    <scope>NUCLEOTIDE SEQUENCE [LARGE SCALE GENOMIC DNA]</scope>
    <source>
        <strain evidence="9 10">CCMP332</strain>
    </source>
</reference>
<evidence type="ECO:0000256" key="6">
    <source>
        <dbReference type="ARBA" id="ARBA00023136"/>
    </source>
</evidence>
<evidence type="ECO:0000256" key="1">
    <source>
        <dbReference type="ARBA" id="ARBA00004651"/>
    </source>
</evidence>
<dbReference type="PANTHER" id="PTHR10010:SF46">
    <property type="entry name" value="SODIUM-DEPENDENT PHOSPHATE TRANSPORT PROTEIN 2B"/>
    <property type="match status" value="1"/>
</dbReference>
<keyword evidence="5 8" id="KW-1133">Transmembrane helix</keyword>
<comment type="subcellular location">
    <subcellularLocation>
        <location evidence="1">Cell membrane</location>
        <topology evidence="1">Multi-pass membrane protein</topology>
    </subcellularLocation>
</comment>
<comment type="similarity">
    <text evidence="2">Belongs to the SLC34A transporter family.</text>
</comment>
<comment type="caution">
    <text evidence="9">The sequence shown here is derived from an EMBL/GenBank/DDBJ whole genome shotgun (WGS) entry which is preliminary data.</text>
</comment>
<dbReference type="Pfam" id="PF02690">
    <property type="entry name" value="Na_Pi_cotrans"/>
    <property type="match status" value="2"/>
</dbReference>
<protein>
    <submittedName>
        <fullName evidence="9">Uncharacterized protein</fullName>
    </submittedName>
</protein>
<feature type="transmembrane region" description="Helical" evidence="8">
    <location>
        <begin position="194"/>
        <end position="214"/>
    </location>
</feature>
<keyword evidence="4 8" id="KW-0812">Transmembrane</keyword>
<dbReference type="NCBIfam" id="NF037997">
    <property type="entry name" value="Na_Pi_symport"/>
    <property type="match status" value="2"/>
</dbReference>
<keyword evidence="10" id="KW-1185">Reference proteome</keyword>
<dbReference type="Proteomes" id="UP001516023">
    <property type="component" value="Unassembled WGS sequence"/>
</dbReference>
<feature type="transmembrane region" description="Helical" evidence="8">
    <location>
        <begin position="437"/>
        <end position="460"/>
    </location>
</feature>
<feature type="compositionally biased region" description="Basic and acidic residues" evidence="7">
    <location>
        <begin position="611"/>
        <end position="621"/>
    </location>
</feature>
<accession>A0ABD3P2F5</accession>
<feature type="transmembrane region" description="Helical" evidence="8">
    <location>
        <begin position="116"/>
        <end position="142"/>
    </location>
</feature>
<evidence type="ECO:0000256" key="5">
    <source>
        <dbReference type="ARBA" id="ARBA00022989"/>
    </source>
</evidence>
<feature type="transmembrane region" description="Helical" evidence="8">
    <location>
        <begin position="372"/>
        <end position="399"/>
    </location>
</feature>